<proteinExistence type="predicted"/>
<keyword evidence="2" id="KW-1185">Reference proteome</keyword>
<organism evidence="1 2">
    <name type="scientific">Marinobacterium iners DSM 11526</name>
    <dbReference type="NCBI Taxonomy" id="1122198"/>
    <lineage>
        <taxon>Bacteria</taxon>
        <taxon>Pseudomonadati</taxon>
        <taxon>Pseudomonadota</taxon>
        <taxon>Gammaproteobacteria</taxon>
        <taxon>Oceanospirillales</taxon>
        <taxon>Oceanospirillaceae</taxon>
        <taxon>Marinobacterium</taxon>
    </lineage>
</organism>
<name>A0A1H4CTF9_9GAMM</name>
<dbReference type="Proteomes" id="UP000242469">
    <property type="component" value="Unassembled WGS sequence"/>
</dbReference>
<evidence type="ECO:0000313" key="2">
    <source>
        <dbReference type="Proteomes" id="UP000242469"/>
    </source>
</evidence>
<dbReference type="AlphaFoldDB" id="A0A1H4CTF9"/>
<gene>
    <name evidence="1" type="ORF">SAMN02745729_105140</name>
</gene>
<evidence type="ECO:0000313" key="1">
    <source>
        <dbReference type="EMBL" id="SEA63647.1"/>
    </source>
</evidence>
<reference evidence="2" key="1">
    <citation type="submission" date="2016-10" db="EMBL/GenBank/DDBJ databases">
        <authorList>
            <person name="Varghese N."/>
            <person name="Submissions S."/>
        </authorList>
    </citation>
    <scope>NUCLEOTIDE SEQUENCE [LARGE SCALE GENOMIC DNA]</scope>
    <source>
        <strain evidence="2">DSM 11526</strain>
    </source>
</reference>
<dbReference type="EMBL" id="FNRJ01000005">
    <property type="protein sequence ID" value="SEA63647.1"/>
    <property type="molecule type" value="Genomic_DNA"/>
</dbReference>
<protein>
    <submittedName>
        <fullName evidence="1">Uncharacterized protein</fullName>
    </submittedName>
</protein>
<accession>A0A1H4CTF9</accession>
<dbReference type="STRING" id="1122198.SAMN02745729_105140"/>
<sequence>MLELIGGLLGDVYMKLETRMRQSIQHRHGVVLSRSDLAPLGSKTQVTHALNVLVKNGELLRLSLGIYVKAKRAGNDVKAQGSLDVIIREVANKLGFQLRQKDLSFEKVNTPQGEIIVEVDAPRVKRKLIINGKTICFRSYSRKSGTKKTAFKLAKTPPTKGVARYVAELARYYKVSYCYNAMDQWADAVTRLAGDEVIHDTVEDLLVALKRAGKITKQEVAMLSVNYLREQKQSV</sequence>